<dbReference type="GO" id="GO:0004519">
    <property type="term" value="F:endonuclease activity"/>
    <property type="evidence" value="ECO:0007669"/>
    <property type="project" value="UniProtKB-KW"/>
</dbReference>
<evidence type="ECO:0000313" key="12">
    <source>
        <dbReference type="Proteomes" id="UP000010796"/>
    </source>
</evidence>
<evidence type="ECO:0000256" key="7">
    <source>
        <dbReference type="ARBA" id="ARBA00040756"/>
    </source>
</evidence>
<reference evidence="12" key="1">
    <citation type="submission" date="2012-02" db="EMBL/GenBank/DDBJ databases">
        <title>The complete genome of Echinicola vietnamensis DSM 17526.</title>
        <authorList>
            <person name="Lucas S."/>
            <person name="Copeland A."/>
            <person name="Lapidus A."/>
            <person name="Glavina del Rio T."/>
            <person name="Dalin E."/>
            <person name="Tice H."/>
            <person name="Bruce D."/>
            <person name="Goodwin L."/>
            <person name="Pitluck S."/>
            <person name="Peters L."/>
            <person name="Ovchinnikova G."/>
            <person name="Teshima H."/>
            <person name="Kyrpides N."/>
            <person name="Mavromatis K."/>
            <person name="Ivanova N."/>
            <person name="Brettin T."/>
            <person name="Detter J.C."/>
            <person name="Han C."/>
            <person name="Larimer F."/>
            <person name="Land M."/>
            <person name="Hauser L."/>
            <person name="Markowitz V."/>
            <person name="Cheng J.-F."/>
            <person name="Hugenholtz P."/>
            <person name="Woyke T."/>
            <person name="Wu D."/>
            <person name="Brambilla E."/>
            <person name="Klenk H.-P."/>
            <person name="Eisen J.A."/>
        </authorList>
    </citation>
    <scope>NUCLEOTIDE SEQUENCE [LARGE SCALE GENOMIC DNA]</scope>
    <source>
        <strain evidence="12">DSM 17526 / LMG 23754 / KMM 6221</strain>
    </source>
</reference>
<evidence type="ECO:0000256" key="8">
    <source>
        <dbReference type="ARBA" id="ARBA00042138"/>
    </source>
</evidence>
<keyword evidence="11" id="KW-0255">Endonuclease</keyword>
<name>L0G2M6_ECHVK</name>
<keyword evidence="11" id="KW-0540">Nuclease</keyword>
<proteinExistence type="predicted"/>
<dbReference type="RefSeq" id="WP_015267088.1">
    <property type="nucleotide sequence ID" value="NC_019904.1"/>
</dbReference>
<dbReference type="Gene3D" id="3.40.1440.10">
    <property type="entry name" value="GIY-YIG endonuclease"/>
    <property type="match status" value="1"/>
</dbReference>
<keyword evidence="4" id="KW-0267">Excision nuclease</keyword>
<evidence type="ECO:0000256" key="5">
    <source>
        <dbReference type="ARBA" id="ARBA00023204"/>
    </source>
</evidence>
<evidence type="ECO:0000259" key="10">
    <source>
        <dbReference type="PROSITE" id="PS50164"/>
    </source>
</evidence>
<dbReference type="SUPFAM" id="SSF82771">
    <property type="entry name" value="GIY-YIG endonuclease"/>
    <property type="match status" value="1"/>
</dbReference>
<evidence type="ECO:0000256" key="4">
    <source>
        <dbReference type="ARBA" id="ARBA00022881"/>
    </source>
</evidence>
<dbReference type="InterPro" id="IPR035901">
    <property type="entry name" value="GIY-YIG_endonuc_sf"/>
</dbReference>
<dbReference type="PANTHER" id="PTHR30562:SF10">
    <property type="entry name" value="EXCINUCLEASE CHO"/>
    <property type="match status" value="1"/>
</dbReference>
<dbReference type="STRING" id="926556.Echvi_3320"/>
<keyword evidence="12" id="KW-1185">Reference proteome</keyword>
<dbReference type="PANTHER" id="PTHR30562">
    <property type="entry name" value="UVRC/OXIDOREDUCTASE"/>
    <property type="match status" value="1"/>
</dbReference>
<dbReference type="GO" id="GO:0009380">
    <property type="term" value="C:excinuclease repair complex"/>
    <property type="evidence" value="ECO:0007669"/>
    <property type="project" value="TreeGrafter"/>
</dbReference>
<dbReference type="GO" id="GO:0006289">
    <property type="term" value="P:nucleotide-excision repair"/>
    <property type="evidence" value="ECO:0007669"/>
    <property type="project" value="InterPro"/>
</dbReference>
<dbReference type="KEGG" id="evi:Echvi_3320"/>
<keyword evidence="5" id="KW-0234">DNA repair</keyword>
<dbReference type="EMBL" id="CP003346">
    <property type="protein sequence ID" value="AGA79543.1"/>
    <property type="molecule type" value="Genomic_DNA"/>
</dbReference>
<dbReference type="GO" id="GO:0016787">
    <property type="term" value="F:hydrolase activity"/>
    <property type="evidence" value="ECO:0007669"/>
    <property type="project" value="UniProtKB-KW"/>
</dbReference>
<evidence type="ECO:0000256" key="1">
    <source>
        <dbReference type="ARBA" id="ARBA00022763"/>
    </source>
</evidence>
<evidence type="ECO:0000256" key="6">
    <source>
        <dbReference type="ARBA" id="ARBA00023236"/>
    </source>
</evidence>
<keyword evidence="6" id="KW-0742">SOS response</keyword>
<dbReference type="AlphaFoldDB" id="L0G2M6"/>
<dbReference type="InterPro" id="IPR047296">
    <property type="entry name" value="GIY-YIG_UvrC_Cho"/>
</dbReference>
<evidence type="ECO:0000256" key="2">
    <source>
        <dbReference type="ARBA" id="ARBA00022769"/>
    </source>
</evidence>
<dbReference type="InterPro" id="IPR000305">
    <property type="entry name" value="GIY-YIG_endonuc"/>
</dbReference>
<keyword evidence="2" id="KW-0228">DNA excision</keyword>
<dbReference type="GO" id="GO:0009432">
    <property type="term" value="P:SOS response"/>
    <property type="evidence" value="ECO:0007669"/>
    <property type="project" value="UniProtKB-KW"/>
</dbReference>
<dbReference type="InterPro" id="IPR050066">
    <property type="entry name" value="UvrABC_protein_C"/>
</dbReference>
<organism evidence="11 12">
    <name type="scientific">Echinicola vietnamensis (strain DSM 17526 / LMG 23754 / KMM 6221)</name>
    <dbReference type="NCBI Taxonomy" id="926556"/>
    <lineage>
        <taxon>Bacteria</taxon>
        <taxon>Pseudomonadati</taxon>
        <taxon>Bacteroidota</taxon>
        <taxon>Cytophagia</taxon>
        <taxon>Cytophagales</taxon>
        <taxon>Cyclobacteriaceae</taxon>
        <taxon>Echinicola</taxon>
    </lineage>
</organism>
<feature type="domain" description="GIY-YIG" evidence="10">
    <location>
        <begin position="16"/>
        <end position="92"/>
    </location>
</feature>
<dbReference type="CDD" id="cd10434">
    <property type="entry name" value="GIY-YIG_UvrC_Cho"/>
    <property type="match status" value="1"/>
</dbReference>
<sequence>MLSENLSSLVKEVPKGIVGVYYLMGEGDRIIYIGKSIDIRKRLLQHFQQGTAKALRMQNQVRRIEYENMGNELMALLRESELIKFHKPMFNRALRRSIFLWGLYLEHTAEGYLSLQLKKITTDQRELMAFTAKKEGKEYLFRITDRYQLCQKINGLYPTNGACFQYSLRTCRGACVQEEAVEAYNKRVGSYMEAIRFPETDQAILLKGRKRGERGLVLIEKGVYRGYGFFQGELEDGTDLHALIEPKTEDRDSQRLIRGYLRKQDSAAQ</sequence>
<evidence type="ECO:0000256" key="3">
    <source>
        <dbReference type="ARBA" id="ARBA00022801"/>
    </source>
</evidence>
<dbReference type="SMART" id="SM00465">
    <property type="entry name" value="GIYc"/>
    <property type="match status" value="1"/>
</dbReference>
<gene>
    <name evidence="11" type="ordered locus">Echvi_3320</name>
</gene>
<evidence type="ECO:0000313" key="11">
    <source>
        <dbReference type="EMBL" id="AGA79543.1"/>
    </source>
</evidence>
<evidence type="ECO:0000256" key="9">
    <source>
        <dbReference type="ARBA" id="ARBA00042732"/>
    </source>
</evidence>
<dbReference type="OrthoDB" id="9803913at2"/>
<accession>L0G2M6</accession>
<keyword evidence="3" id="KW-0378">Hydrolase</keyword>
<dbReference type="PROSITE" id="PS50164">
    <property type="entry name" value="GIY_YIG"/>
    <property type="match status" value="1"/>
</dbReference>
<dbReference type="eggNOG" id="COG0322">
    <property type="taxonomic scope" value="Bacteria"/>
</dbReference>
<dbReference type="Proteomes" id="UP000010796">
    <property type="component" value="Chromosome"/>
</dbReference>
<keyword evidence="1" id="KW-0227">DNA damage</keyword>
<dbReference type="HOGENOM" id="CLU_1033406_0_0_10"/>
<protein>
    <recommendedName>
        <fullName evidence="7">Excinuclease cho</fullName>
    </recommendedName>
    <alternativeName>
        <fullName evidence="9">Endonuclease cho</fullName>
    </alternativeName>
    <alternativeName>
        <fullName evidence="8">UvrC homolog protein</fullName>
    </alternativeName>
</protein>
<dbReference type="Pfam" id="PF01541">
    <property type="entry name" value="GIY-YIG"/>
    <property type="match status" value="1"/>
</dbReference>